<comment type="caution">
    <text evidence="1">The sequence shown here is derived from an EMBL/GenBank/DDBJ whole genome shotgun (WGS) entry which is preliminary data.</text>
</comment>
<protein>
    <submittedName>
        <fullName evidence="1">Uncharacterized protein</fullName>
    </submittedName>
</protein>
<dbReference type="Proteomes" id="UP001558613">
    <property type="component" value="Unassembled WGS sequence"/>
</dbReference>
<reference evidence="1 2" key="1">
    <citation type="submission" date="2023-09" db="EMBL/GenBank/DDBJ databases">
        <authorList>
            <person name="Wang M."/>
        </authorList>
    </citation>
    <scope>NUCLEOTIDE SEQUENCE [LARGE SCALE GENOMIC DNA]</scope>
    <source>
        <strain evidence="1">GT-2023</strain>
        <tissue evidence="1">Liver</tissue>
    </source>
</reference>
<gene>
    <name evidence="1" type="ORF">QQF64_033384</name>
</gene>
<accession>A0ABR3MTS4</accession>
<proteinExistence type="predicted"/>
<dbReference type="EMBL" id="JAYMGO010000009">
    <property type="protein sequence ID" value="KAL1268021.1"/>
    <property type="molecule type" value="Genomic_DNA"/>
</dbReference>
<evidence type="ECO:0000313" key="2">
    <source>
        <dbReference type="Proteomes" id="UP001558613"/>
    </source>
</evidence>
<evidence type="ECO:0000313" key="1">
    <source>
        <dbReference type="EMBL" id="KAL1268021.1"/>
    </source>
</evidence>
<keyword evidence="2" id="KW-1185">Reference proteome</keyword>
<name>A0ABR3MTS4_9TELE</name>
<organism evidence="1 2">
    <name type="scientific">Cirrhinus molitorella</name>
    <name type="common">mud carp</name>
    <dbReference type="NCBI Taxonomy" id="172907"/>
    <lineage>
        <taxon>Eukaryota</taxon>
        <taxon>Metazoa</taxon>
        <taxon>Chordata</taxon>
        <taxon>Craniata</taxon>
        <taxon>Vertebrata</taxon>
        <taxon>Euteleostomi</taxon>
        <taxon>Actinopterygii</taxon>
        <taxon>Neopterygii</taxon>
        <taxon>Teleostei</taxon>
        <taxon>Ostariophysi</taxon>
        <taxon>Cypriniformes</taxon>
        <taxon>Cyprinidae</taxon>
        <taxon>Labeoninae</taxon>
        <taxon>Labeonini</taxon>
        <taxon>Cirrhinus</taxon>
    </lineage>
</organism>
<sequence length="87" mass="9464">MPTCSSSFDIHPFREGSASSSYVMADSCPLPLRFALSLARALKLLLLQLVQAHAAENHESHVPSLICICRLLGSRSLPFIGLHPKAH</sequence>